<dbReference type="NCBIfam" id="TIGR04215">
    <property type="entry name" value="choice_anch_A"/>
    <property type="match status" value="1"/>
</dbReference>
<sequence length="1298" mass="147523">MTGGHLMLKREGKRLRRLTAIMMTIIMTFSQLQISTYAKDKTQQLNVQHEKKSGTEIIQTEDENAEEQKEVKGYTPDEVQKNDKDKKINLELYENLKKAVTISEEGYEKGLGTASNFGIFINGFFHAKSDFEANFAVRNLYSLKSPKASVEKEQSKKVSYIQNFSDKYGNELKNHPLPNDYAIVAPYLVIGSQYHIDDTFHNGHAYGIDGVRLGGKEELEVLQDPEDTKLIDFDSEFSYLNKLSVHLAQLDTTDTAKVKTDGNYLELESTSEDIDIFNLSSTVFTKGKNKKIKLNMLHQSATCIINVNIKDSYRYDWNTQAEIVGENAEIARKAGRIIWNFYKTDVDNGGKVIYKPYKGKLSTMATMGGTFLAPSASVEIGDGNFYGSIIANNLITNDSKITKISFSGKIPFNGQKKGNDTSDVTIINSDSTATYTGDFNSEKCNGSRTYQLNLSATSNMNTNDKQVPNEIVLVLKRPNTVKEGKEIVEAAKQFVANVKENSPESSIDVISYSANNNGLAFYDRTNGWVNVEESYEKIIAAIEGLTKEETLQKSDLGIHIVFECFEQSEIIYDTKEKSVILFYDGVPNIYDEIEDKIEMSAFRMEAELGVEIFTVGNLIGLYGNRKSEAETFLKKVATKDSFDQRLFYQTTENQSLKDIFNKISYQIAGKTKEITIRNYISEYFQLTKKCKAELEKMKDVSYQYDEKTKCWFVEWKNQAIYKNENWTATLELKAKGKFIGGNNICVDHKDSGIYWDNILISRFPQTKVNVPVKFRVKNLEGTIGQGEMISEELYDEALKKNVPVEELILDVADKNDLFLGKEPTGEFDYEWYLDNIRNNRVSNLAKQSLNKDTKILFKVTFKPYHTDTETDGKKGLATSTNHTGSYNIYVKNVEPKNLWVNNEAVHYGFYSAVRDYWVHLAATMKQTKQYPKDIVLILENDDTKYASTIATNYVVGQTYIYHNQVTFSSESVTIQKDTISGKLYFVSMYGGKKYIDSNTVLFNLPESDDALVVEEKKAAVQFIQNLKEISPESNLCILTNSESIEDRSVVNVTNGFKNITKYSEDIIKAINALPKGTGDYKRELTLEETYNLFNQEAIKTNGKDKMVILCSEKVNRDDNFDEAIKYADLLKNDLHANIHTISISSFNEEYGIPTNLPNTLASENKEDPARKYNYVTNDVFKIGNVLESILNNTFGTISGAEAIIYLDHHFEFTEQTKERFDNDPNIICNYDPEIGYYVKFKNITVPTKEDIWTESFEVIYREPGGGSNIPIIKKESGIYLFNKKIKEFPELNVNVTTI</sequence>
<dbReference type="Proteomes" id="UP000255036">
    <property type="component" value="Unassembled WGS sequence"/>
</dbReference>
<reference evidence="3 4" key="1">
    <citation type="submission" date="2018-07" db="EMBL/GenBank/DDBJ databases">
        <title>Anaerosacharophilus polymeroproducens gen. nov. sp. nov., an anaerobic bacterium isolated from salt field.</title>
        <authorList>
            <person name="Kim W."/>
            <person name="Yang S.-H."/>
            <person name="Oh J."/>
            <person name="Lee J.-H."/>
            <person name="Kwon K.K."/>
        </authorList>
    </citation>
    <scope>NUCLEOTIDE SEQUENCE [LARGE SCALE GENOMIC DNA]</scope>
    <source>
        <strain evidence="3 4">MCWD5</strain>
    </source>
</reference>
<name>A0A371AZW8_9FIRM</name>
<evidence type="ECO:0000256" key="1">
    <source>
        <dbReference type="SAM" id="MobiDB-lite"/>
    </source>
</evidence>
<feature type="region of interest" description="Disordered" evidence="1">
    <location>
        <begin position="48"/>
        <end position="72"/>
    </location>
</feature>
<dbReference type="EMBL" id="QRCT01000006">
    <property type="protein sequence ID" value="RDU25158.1"/>
    <property type="molecule type" value="Genomic_DNA"/>
</dbReference>
<evidence type="ECO:0000313" key="3">
    <source>
        <dbReference type="EMBL" id="RDU25158.1"/>
    </source>
</evidence>
<dbReference type="InterPro" id="IPR002035">
    <property type="entry name" value="VWF_A"/>
</dbReference>
<gene>
    <name evidence="3" type="ORF">DWV06_00585</name>
</gene>
<keyword evidence="4" id="KW-1185">Reference proteome</keyword>
<dbReference type="InterPro" id="IPR026588">
    <property type="entry name" value="Choice_anch_A"/>
</dbReference>
<protein>
    <submittedName>
        <fullName evidence="3">Choice-of-anchor A family protein</fullName>
    </submittedName>
</protein>
<dbReference type="Gene3D" id="3.40.50.410">
    <property type="entry name" value="von Willebrand factor, type A domain"/>
    <property type="match status" value="2"/>
</dbReference>
<dbReference type="Pfam" id="PF20597">
    <property type="entry name" value="pAdhesive_15"/>
    <property type="match status" value="1"/>
</dbReference>
<dbReference type="InterPro" id="IPR036465">
    <property type="entry name" value="vWFA_dom_sf"/>
</dbReference>
<feature type="domain" description="VWFA" evidence="2">
    <location>
        <begin position="470"/>
        <end position="663"/>
    </location>
</feature>
<proteinExistence type="predicted"/>
<dbReference type="PROSITE" id="PS50234">
    <property type="entry name" value="VWFA"/>
    <property type="match status" value="1"/>
</dbReference>
<evidence type="ECO:0000313" key="4">
    <source>
        <dbReference type="Proteomes" id="UP000255036"/>
    </source>
</evidence>
<comment type="caution">
    <text evidence="3">The sequence shown here is derived from an EMBL/GenBank/DDBJ whole genome shotgun (WGS) entry which is preliminary data.</text>
</comment>
<evidence type="ECO:0000259" key="2">
    <source>
        <dbReference type="PROSITE" id="PS50234"/>
    </source>
</evidence>
<organism evidence="3 4">
    <name type="scientific">Anaerosacchariphilus polymeriproducens</name>
    <dbReference type="NCBI Taxonomy" id="1812858"/>
    <lineage>
        <taxon>Bacteria</taxon>
        <taxon>Bacillati</taxon>
        <taxon>Bacillota</taxon>
        <taxon>Clostridia</taxon>
        <taxon>Lachnospirales</taxon>
        <taxon>Lachnospiraceae</taxon>
        <taxon>Anaerosacchariphilus</taxon>
    </lineage>
</organism>
<accession>A0A371AZW8</accession>